<feature type="transmembrane region" description="Helical" evidence="12">
    <location>
        <begin position="238"/>
        <end position="259"/>
    </location>
</feature>
<dbReference type="AlphaFoldDB" id="A0A8W8NMZ6"/>
<dbReference type="InterPro" id="IPR000175">
    <property type="entry name" value="Na/ntran_symport"/>
</dbReference>
<keyword evidence="5 12" id="KW-1133">Transmembrane helix</keyword>
<keyword evidence="14" id="KW-1185">Reference proteome</keyword>
<feature type="binding site" evidence="8">
    <location>
        <position position="421"/>
    </location>
    <ligand>
        <name>Na(+)</name>
        <dbReference type="ChEBI" id="CHEBI:29101"/>
        <label>1</label>
    </ligand>
</feature>
<evidence type="ECO:0000256" key="10">
    <source>
        <dbReference type="RuleBase" id="RU003732"/>
    </source>
</evidence>
<feature type="binding site" evidence="8">
    <location>
        <position position="321"/>
    </location>
    <ligand>
        <name>Na(+)</name>
        <dbReference type="ChEBI" id="CHEBI:29101"/>
        <label>1</label>
    </ligand>
</feature>
<protein>
    <recommendedName>
        <fullName evidence="10">Transporter</fullName>
    </recommendedName>
</protein>
<feature type="transmembrane region" description="Helical" evidence="12">
    <location>
        <begin position="446"/>
        <end position="471"/>
    </location>
</feature>
<keyword evidence="6 12" id="KW-0472">Membrane</keyword>
<feature type="compositionally biased region" description="Acidic residues" evidence="11">
    <location>
        <begin position="25"/>
        <end position="34"/>
    </location>
</feature>
<feature type="transmembrane region" description="Helical" evidence="12">
    <location>
        <begin position="115"/>
        <end position="136"/>
    </location>
</feature>
<keyword evidence="7" id="KW-0325">Glycoprotein</keyword>
<evidence type="ECO:0000313" key="14">
    <source>
        <dbReference type="Proteomes" id="UP000005408"/>
    </source>
</evidence>
<reference evidence="13" key="1">
    <citation type="submission" date="2022-08" db="UniProtKB">
        <authorList>
            <consortium name="EnsemblMetazoa"/>
        </authorList>
    </citation>
    <scope>IDENTIFICATION</scope>
    <source>
        <strain evidence="13">05x7-T-G4-1.051#20</strain>
    </source>
</reference>
<feature type="binding site" evidence="8">
    <location>
        <position position="56"/>
    </location>
    <ligand>
        <name>Na(+)</name>
        <dbReference type="ChEBI" id="CHEBI:29101"/>
        <label>1</label>
    </ligand>
</feature>
<dbReference type="PANTHER" id="PTHR11616:SF321">
    <property type="entry name" value="SODIUM-DEPENDENT NUTRIENT AMINO ACID TRANSPORTER 1-RELATED"/>
    <property type="match status" value="1"/>
</dbReference>
<dbReference type="Pfam" id="PF00209">
    <property type="entry name" value="SNF"/>
    <property type="match status" value="1"/>
</dbReference>
<evidence type="ECO:0000256" key="3">
    <source>
        <dbReference type="ARBA" id="ARBA00022448"/>
    </source>
</evidence>
<proteinExistence type="inferred from homology"/>
<feature type="binding site" evidence="8">
    <location>
        <position position="53"/>
    </location>
    <ligand>
        <name>Na(+)</name>
        <dbReference type="ChEBI" id="CHEBI:29101"/>
        <label>1</label>
    </ligand>
</feature>
<evidence type="ECO:0000256" key="12">
    <source>
        <dbReference type="SAM" id="Phobius"/>
    </source>
</evidence>
<dbReference type="GO" id="GO:0005886">
    <property type="term" value="C:plasma membrane"/>
    <property type="evidence" value="ECO:0007669"/>
    <property type="project" value="TreeGrafter"/>
</dbReference>
<keyword evidence="10" id="KW-0769">Symport</keyword>
<evidence type="ECO:0000256" key="8">
    <source>
        <dbReference type="PIRSR" id="PIRSR600175-1"/>
    </source>
</evidence>
<keyword evidence="8" id="KW-0479">Metal-binding</keyword>
<evidence type="ECO:0000256" key="5">
    <source>
        <dbReference type="ARBA" id="ARBA00022989"/>
    </source>
</evidence>
<feature type="transmembrane region" description="Helical" evidence="12">
    <location>
        <begin position="271"/>
        <end position="298"/>
    </location>
</feature>
<dbReference type="PRINTS" id="PR00176">
    <property type="entry name" value="NANEUSMPORT"/>
</dbReference>
<dbReference type="PROSITE" id="PS00610">
    <property type="entry name" value="NA_NEUROTRAN_SYMP_1"/>
    <property type="match status" value="1"/>
</dbReference>
<evidence type="ECO:0000313" key="13">
    <source>
        <dbReference type="EnsemblMetazoa" id="G6952.9:cds"/>
    </source>
</evidence>
<feature type="transmembrane region" description="Helical" evidence="12">
    <location>
        <begin position="347"/>
        <end position="372"/>
    </location>
</feature>
<dbReference type="OrthoDB" id="6150485at2759"/>
<evidence type="ECO:0000256" key="9">
    <source>
        <dbReference type="PIRSR" id="PIRSR600175-2"/>
    </source>
</evidence>
<dbReference type="NCBIfam" id="NF037979">
    <property type="entry name" value="Na_transp"/>
    <property type="match status" value="1"/>
</dbReference>
<keyword evidence="8" id="KW-0915">Sodium</keyword>
<keyword evidence="3 10" id="KW-0813">Transport</keyword>
<sequence>MTTGQKGMEMYAECAVEEPLSNDQSSDDIESDQPEVERGRWSAKLDYMLSMIGYCVGLGNIWRFPYLCMRNGGGAFLIPFLFFLLAAGLPLYFMEVSLGQFTGRGCFHVWEASPIFKGIGVGMFNVLFVVTLYYNIINTWTLYYLGSSFISPLPWTGCDNDWNTPRCFHRSSIMTQRIDNDTGYDLFNASSTILQDQNTTVSSVIKASSNSTTSQEEFWFHRVLTISRGLDEVGGLNWQLTLCFLGAWLVVFLCLIKGVKSLGKVVYVTATLPYLLLAVILIKGLTLPGAVDGILFYIRPDFNKLANVQVWLEAGLQVFYSLGPGWGPLITMASYNKFRNNCYRDAVTLTFISEGTSIFGGFAIFTIVGFMAHQAGKPVDEVVQAGPGLAYLVYPEALSQLPFPNMWAVVFFVMLFTVGLDSQFATVEACMTAVSDIVPSMRRRKALLAFLTCSFFVLTGLILCTECGLYIFQLLDWYIAAFSLPVFALLECIVFGWIYGADNLSRDIEMMLGRGVPVYMRIMWCIVTPVILTLLLISTIYTYRPPMVGDYTYPLYARAIGWLVAALPLIPIPVCALHAVRKSPGNTWIQRFYSSFQPSDKWKPISARACEKYKVDNKLFRGGFKAVVLRNLLGKNS</sequence>
<evidence type="ECO:0000256" key="11">
    <source>
        <dbReference type="SAM" id="MobiDB-lite"/>
    </source>
</evidence>
<comment type="similarity">
    <text evidence="2 10">Belongs to the sodium:neurotransmitter symporter (SNF) (TC 2.A.22) family.</text>
</comment>
<dbReference type="Proteomes" id="UP000005408">
    <property type="component" value="Unassembled WGS sequence"/>
</dbReference>
<name>A0A8W8NMZ6_MAGGI</name>
<evidence type="ECO:0000256" key="6">
    <source>
        <dbReference type="ARBA" id="ARBA00023136"/>
    </source>
</evidence>
<keyword evidence="4 10" id="KW-0812">Transmembrane</keyword>
<evidence type="ECO:0000256" key="1">
    <source>
        <dbReference type="ARBA" id="ARBA00004141"/>
    </source>
</evidence>
<dbReference type="SUPFAM" id="SSF161070">
    <property type="entry name" value="SNF-like"/>
    <property type="match status" value="1"/>
</dbReference>
<feature type="binding site" evidence="8">
    <location>
        <position position="60"/>
    </location>
    <ligand>
        <name>Na(+)</name>
        <dbReference type="ChEBI" id="CHEBI:29101"/>
        <label>1</label>
    </ligand>
</feature>
<dbReference type="GO" id="GO:0005283">
    <property type="term" value="F:amino acid:sodium symporter activity"/>
    <property type="evidence" value="ECO:0007669"/>
    <property type="project" value="TreeGrafter"/>
</dbReference>
<organism evidence="13 14">
    <name type="scientific">Magallana gigas</name>
    <name type="common">Pacific oyster</name>
    <name type="synonym">Crassostrea gigas</name>
    <dbReference type="NCBI Taxonomy" id="29159"/>
    <lineage>
        <taxon>Eukaryota</taxon>
        <taxon>Metazoa</taxon>
        <taxon>Spiralia</taxon>
        <taxon>Lophotrochozoa</taxon>
        <taxon>Mollusca</taxon>
        <taxon>Bivalvia</taxon>
        <taxon>Autobranchia</taxon>
        <taxon>Pteriomorphia</taxon>
        <taxon>Ostreida</taxon>
        <taxon>Ostreoidea</taxon>
        <taxon>Ostreidae</taxon>
        <taxon>Magallana</taxon>
    </lineage>
</organism>
<feature type="disulfide bond" evidence="9">
    <location>
        <begin position="158"/>
        <end position="167"/>
    </location>
</feature>
<accession>A0A8W8NMZ6</accession>
<comment type="subcellular location">
    <subcellularLocation>
        <location evidence="1">Membrane</location>
        <topology evidence="1">Multi-pass membrane protein</topology>
    </subcellularLocation>
</comment>
<evidence type="ECO:0000256" key="4">
    <source>
        <dbReference type="ARBA" id="ARBA00022692"/>
    </source>
</evidence>
<dbReference type="InterPro" id="IPR037272">
    <property type="entry name" value="SNS_sf"/>
</dbReference>
<dbReference type="EnsemblMetazoa" id="G6952.9">
    <property type="protein sequence ID" value="G6952.9:cds"/>
    <property type="gene ID" value="G6952"/>
</dbReference>
<evidence type="ECO:0000256" key="2">
    <source>
        <dbReference type="ARBA" id="ARBA00006459"/>
    </source>
</evidence>
<dbReference type="PANTHER" id="PTHR11616">
    <property type="entry name" value="SODIUM/CHLORIDE DEPENDENT TRANSPORTER"/>
    <property type="match status" value="1"/>
</dbReference>
<keyword evidence="9" id="KW-1015">Disulfide bond</keyword>
<feature type="region of interest" description="Disordered" evidence="11">
    <location>
        <begin position="18"/>
        <end position="37"/>
    </location>
</feature>
<dbReference type="PROSITE" id="PS50267">
    <property type="entry name" value="NA_NEUROTRAN_SYMP_3"/>
    <property type="match status" value="1"/>
</dbReference>
<dbReference type="GO" id="GO:0046872">
    <property type="term" value="F:metal ion binding"/>
    <property type="evidence" value="ECO:0007669"/>
    <property type="project" value="UniProtKB-KW"/>
</dbReference>
<dbReference type="OMA" id="SARACEK"/>
<feature type="transmembrane region" description="Helical" evidence="12">
    <location>
        <begin position="522"/>
        <end position="543"/>
    </location>
</feature>
<feature type="binding site" evidence="8">
    <location>
        <position position="422"/>
    </location>
    <ligand>
        <name>Na(+)</name>
        <dbReference type="ChEBI" id="CHEBI:29101"/>
        <label>1</label>
    </ligand>
</feature>
<feature type="transmembrane region" description="Helical" evidence="12">
    <location>
        <begin position="76"/>
        <end position="94"/>
    </location>
</feature>
<evidence type="ECO:0000256" key="7">
    <source>
        <dbReference type="ARBA" id="ARBA00023180"/>
    </source>
</evidence>
<feature type="transmembrane region" description="Helical" evidence="12">
    <location>
        <begin position="406"/>
        <end position="425"/>
    </location>
</feature>
<dbReference type="GO" id="GO:0089718">
    <property type="term" value="P:amino acid import across plasma membrane"/>
    <property type="evidence" value="ECO:0007669"/>
    <property type="project" value="TreeGrafter"/>
</dbReference>
<feature type="transmembrane region" description="Helical" evidence="12">
    <location>
        <begin position="477"/>
        <end position="501"/>
    </location>
</feature>
<feature type="transmembrane region" description="Helical" evidence="12">
    <location>
        <begin position="555"/>
        <end position="580"/>
    </location>
</feature>